<comment type="caution">
    <text evidence="1">The sequence shown here is derived from an EMBL/GenBank/DDBJ whole genome shotgun (WGS) entry which is preliminary data.</text>
</comment>
<gene>
    <name evidence="1" type="ORF">Glove_13g66</name>
</gene>
<dbReference type="EMBL" id="PQFF01000011">
    <property type="protein sequence ID" value="RHZ89486.1"/>
    <property type="molecule type" value="Genomic_DNA"/>
</dbReference>
<accession>A0A397JTU5</accession>
<reference evidence="1 2" key="1">
    <citation type="submission" date="2018-08" db="EMBL/GenBank/DDBJ databases">
        <title>Genome and evolution of the arbuscular mycorrhizal fungus Diversispora epigaea (formerly Glomus versiforme) and its bacterial endosymbionts.</title>
        <authorList>
            <person name="Sun X."/>
            <person name="Fei Z."/>
            <person name="Harrison M."/>
        </authorList>
    </citation>
    <scope>NUCLEOTIDE SEQUENCE [LARGE SCALE GENOMIC DNA]</scope>
    <source>
        <strain evidence="1 2">IT104</strain>
    </source>
</reference>
<evidence type="ECO:0000313" key="2">
    <source>
        <dbReference type="Proteomes" id="UP000266861"/>
    </source>
</evidence>
<name>A0A397JTU5_9GLOM</name>
<sequence length="100" mass="11308">MNPYKYIISTILPPHNIFQITSSIITNIDNDGFEPDQKTNVAEIKDTDAILGYNPIVKSKNCQRSTEVGPDANSNKCGLYLKQHGHQHPISSRLVQKRRM</sequence>
<dbReference type="Proteomes" id="UP000266861">
    <property type="component" value="Unassembled WGS sequence"/>
</dbReference>
<evidence type="ECO:0000313" key="1">
    <source>
        <dbReference type="EMBL" id="RHZ89486.1"/>
    </source>
</evidence>
<organism evidence="1 2">
    <name type="scientific">Diversispora epigaea</name>
    <dbReference type="NCBI Taxonomy" id="1348612"/>
    <lineage>
        <taxon>Eukaryota</taxon>
        <taxon>Fungi</taxon>
        <taxon>Fungi incertae sedis</taxon>
        <taxon>Mucoromycota</taxon>
        <taxon>Glomeromycotina</taxon>
        <taxon>Glomeromycetes</taxon>
        <taxon>Diversisporales</taxon>
        <taxon>Diversisporaceae</taxon>
        <taxon>Diversispora</taxon>
    </lineage>
</organism>
<dbReference type="AlphaFoldDB" id="A0A397JTU5"/>
<keyword evidence="2" id="KW-1185">Reference proteome</keyword>
<protein>
    <submittedName>
        <fullName evidence="1">Uncharacterized protein</fullName>
    </submittedName>
</protein>
<proteinExistence type="predicted"/>